<dbReference type="InterPro" id="IPR036206">
    <property type="entry name" value="ThiamineP_synth_sf"/>
</dbReference>
<proteinExistence type="predicted"/>
<dbReference type="PANTHER" id="PTHR20857:SF22">
    <property type="entry name" value="THIAZOLE TAUTOMERASE"/>
    <property type="match status" value="1"/>
</dbReference>
<dbReference type="EMBL" id="JBHSMC010000020">
    <property type="protein sequence ID" value="MFC5466145.1"/>
    <property type="molecule type" value="Genomic_DNA"/>
</dbReference>
<accession>A0ABW0LJS8</accession>
<dbReference type="Pfam" id="PF02581">
    <property type="entry name" value="TMP-TENI"/>
    <property type="match status" value="1"/>
</dbReference>
<comment type="caution">
    <text evidence="4">The sequence shown here is derived from an EMBL/GenBank/DDBJ whole genome shotgun (WGS) entry which is preliminary data.</text>
</comment>
<name>A0ABW0LJS8_9BACI</name>
<evidence type="ECO:0000256" key="2">
    <source>
        <dbReference type="ARBA" id="ARBA00022977"/>
    </source>
</evidence>
<comment type="pathway">
    <text evidence="1">Cofactor biosynthesis; thiamine diphosphate biosynthesis.</text>
</comment>
<keyword evidence="5" id="KW-1185">Reference proteome</keyword>
<dbReference type="SUPFAM" id="SSF51391">
    <property type="entry name" value="Thiamin phosphate synthase"/>
    <property type="match status" value="1"/>
</dbReference>
<dbReference type="Gene3D" id="3.20.20.70">
    <property type="entry name" value="Aldolase class I"/>
    <property type="match status" value="1"/>
</dbReference>
<evidence type="ECO:0000256" key="1">
    <source>
        <dbReference type="ARBA" id="ARBA00004948"/>
    </source>
</evidence>
<evidence type="ECO:0000313" key="5">
    <source>
        <dbReference type="Proteomes" id="UP001596147"/>
    </source>
</evidence>
<keyword evidence="2" id="KW-0784">Thiamine biosynthesis</keyword>
<dbReference type="InterPro" id="IPR022998">
    <property type="entry name" value="ThiamineP_synth_TenI"/>
</dbReference>
<dbReference type="RefSeq" id="WP_382353687.1">
    <property type="nucleotide sequence ID" value="NZ_JBHSMC010000020.1"/>
</dbReference>
<protein>
    <submittedName>
        <fullName evidence="4">Thiamine phosphate synthase</fullName>
    </submittedName>
</protein>
<organism evidence="4 5">
    <name type="scientific">Lederbergia graminis</name>
    <dbReference type="NCBI Taxonomy" id="735518"/>
    <lineage>
        <taxon>Bacteria</taxon>
        <taxon>Bacillati</taxon>
        <taxon>Bacillota</taxon>
        <taxon>Bacilli</taxon>
        <taxon>Bacillales</taxon>
        <taxon>Bacillaceae</taxon>
        <taxon>Lederbergia</taxon>
    </lineage>
</organism>
<evidence type="ECO:0000313" key="4">
    <source>
        <dbReference type="EMBL" id="MFC5466145.1"/>
    </source>
</evidence>
<evidence type="ECO:0000259" key="3">
    <source>
        <dbReference type="Pfam" id="PF02581"/>
    </source>
</evidence>
<dbReference type="CDD" id="cd00564">
    <property type="entry name" value="TMP_TenI"/>
    <property type="match status" value="1"/>
</dbReference>
<gene>
    <name evidence="4" type="ORF">ACFPM4_15535</name>
</gene>
<sequence>MKLMAVTDNHHAVKDIAEKIIAVKDVIDYVQIREKSKTAQEHVTLINYLLTSGVHKEEIIINDRLDVALCLGIPTVHLPEHGLPVQLVKQHYPQIQVGCSVHSLQSAREAEVNGADYVLYGHCFETNSKKGVPPNGINPILKMKEELTIPVYAIGGINIETIPIVKDVGADGIAVMSSIFATKNPLESAKKLREAMQHEK</sequence>
<feature type="domain" description="Thiamine phosphate synthase/TenI" evidence="3">
    <location>
        <begin position="3"/>
        <end position="179"/>
    </location>
</feature>
<reference evidence="5" key="1">
    <citation type="journal article" date="2019" name="Int. J. Syst. Evol. Microbiol.">
        <title>The Global Catalogue of Microorganisms (GCM) 10K type strain sequencing project: providing services to taxonomists for standard genome sequencing and annotation.</title>
        <authorList>
            <consortium name="The Broad Institute Genomics Platform"/>
            <consortium name="The Broad Institute Genome Sequencing Center for Infectious Disease"/>
            <person name="Wu L."/>
            <person name="Ma J."/>
        </authorList>
    </citation>
    <scope>NUCLEOTIDE SEQUENCE [LARGE SCALE GENOMIC DNA]</scope>
    <source>
        <strain evidence="5">CGMCC 1.12237</strain>
    </source>
</reference>
<dbReference type="PANTHER" id="PTHR20857">
    <property type="entry name" value="THIAMINE-PHOSPHATE PYROPHOSPHORYLASE"/>
    <property type="match status" value="1"/>
</dbReference>
<dbReference type="InterPro" id="IPR013785">
    <property type="entry name" value="Aldolase_TIM"/>
</dbReference>
<dbReference type="Proteomes" id="UP001596147">
    <property type="component" value="Unassembled WGS sequence"/>
</dbReference>